<dbReference type="GO" id="GO:0005737">
    <property type="term" value="C:cytoplasm"/>
    <property type="evidence" value="ECO:0007669"/>
    <property type="project" value="UniProtKB-SubCell"/>
</dbReference>
<dbReference type="CDD" id="cd05402">
    <property type="entry name" value="NT_PAP_TUTase"/>
    <property type="match status" value="1"/>
</dbReference>
<evidence type="ECO:0000256" key="14">
    <source>
        <dbReference type="SAM" id="MobiDB-lite"/>
    </source>
</evidence>
<keyword evidence="10" id="KW-0067">ATP-binding</keyword>
<dbReference type="GO" id="GO:0031123">
    <property type="term" value="P:RNA 3'-end processing"/>
    <property type="evidence" value="ECO:0007669"/>
    <property type="project" value="TreeGrafter"/>
</dbReference>
<evidence type="ECO:0000256" key="6">
    <source>
        <dbReference type="ARBA" id="ARBA00022664"/>
    </source>
</evidence>
<name>A0A914ZPG8_PARUN</name>
<evidence type="ECO:0000256" key="3">
    <source>
        <dbReference type="ARBA" id="ARBA00004496"/>
    </source>
</evidence>
<feature type="compositionally biased region" description="Basic and acidic residues" evidence="14">
    <location>
        <begin position="965"/>
        <end position="988"/>
    </location>
</feature>
<dbReference type="WBParaSite" id="PgB12X_g015_t02">
    <property type="protein sequence ID" value="PgB12X_g015_t02"/>
    <property type="gene ID" value="PgB12X_g015"/>
</dbReference>
<feature type="compositionally biased region" description="Polar residues" evidence="14">
    <location>
        <begin position="408"/>
        <end position="417"/>
    </location>
</feature>
<keyword evidence="7" id="KW-0808">Transferase</keyword>
<dbReference type="InterPro" id="IPR002058">
    <property type="entry name" value="PAP_assoc"/>
</dbReference>
<dbReference type="GO" id="GO:0006397">
    <property type="term" value="P:mRNA processing"/>
    <property type="evidence" value="ECO:0007669"/>
    <property type="project" value="UniProtKB-KW"/>
</dbReference>
<feature type="region of interest" description="Disordered" evidence="14">
    <location>
        <begin position="396"/>
        <end position="423"/>
    </location>
</feature>
<dbReference type="GO" id="GO:1990817">
    <property type="term" value="F:poly(A) RNA polymerase activity"/>
    <property type="evidence" value="ECO:0007669"/>
    <property type="project" value="UniProtKB-EC"/>
</dbReference>
<dbReference type="FunFam" id="3.30.460.10:FF:000061">
    <property type="entry name" value="Poly(A) RNA polymerase gld-2"/>
    <property type="match status" value="1"/>
</dbReference>
<dbReference type="InterPro" id="IPR054708">
    <property type="entry name" value="MTPAP-like_central"/>
</dbReference>
<feature type="compositionally biased region" description="Low complexity" evidence="14">
    <location>
        <begin position="886"/>
        <end position="903"/>
    </location>
</feature>
<feature type="region of interest" description="Disordered" evidence="14">
    <location>
        <begin position="886"/>
        <end position="917"/>
    </location>
</feature>
<evidence type="ECO:0000256" key="10">
    <source>
        <dbReference type="ARBA" id="ARBA00022840"/>
    </source>
</evidence>
<evidence type="ECO:0000256" key="13">
    <source>
        <dbReference type="ARBA" id="ARBA00038491"/>
    </source>
</evidence>
<evidence type="ECO:0000313" key="18">
    <source>
        <dbReference type="WBParaSite" id="PgB12X_g015_t02"/>
    </source>
</evidence>
<evidence type="ECO:0000313" key="17">
    <source>
        <dbReference type="Proteomes" id="UP000887569"/>
    </source>
</evidence>
<evidence type="ECO:0000256" key="11">
    <source>
        <dbReference type="ARBA" id="ARBA00022842"/>
    </source>
</evidence>
<feature type="domain" description="Poly(A) RNA polymerase mitochondrial-like central palm" evidence="16">
    <location>
        <begin position="497"/>
        <end position="635"/>
    </location>
</feature>
<comment type="subcellular location">
    <subcellularLocation>
        <location evidence="3">Cytoplasm</location>
    </subcellularLocation>
</comment>
<keyword evidence="5" id="KW-0963">Cytoplasm</keyword>
<organism evidence="17 18">
    <name type="scientific">Parascaris univalens</name>
    <name type="common">Nematode worm</name>
    <dbReference type="NCBI Taxonomy" id="6257"/>
    <lineage>
        <taxon>Eukaryota</taxon>
        <taxon>Metazoa</taxon>
        <taxon>Ecdysozoa</taxon>
        <taxon>Nematoda</taxon>
        <taxon>Chromadorea</taxon>
        <taxon>Rhabditida</taxon>
        <taxon>Spirurina</taxon>
        <taxon>Ascaridomorpha</taxon>
        <taxon>Ascaridoidea</taxon>
        <taxon>Ascarididae</taxon>
        <taxon>Parascaris</taxon>
    </lineage>
</organism>
<evidence type="ECO:0000256" key="5">
    <source>
        <dbReference type="ARBA" id="ARBA00022490"/>
    </source>
</evidence>
<dbReference type="InterPro" id="IPR043519">
    <property type="entry name" value="NT_sf"/>
</dbReference>
<dbReference type="EC" id="2.7.7.19" evidence="4"/>
<evidence type="ECO:0000256" key="7">
    <source>
        <dbReference type="ARBA" id="ARBA00022679"/>
    </source>
</evidence>
<dbReference type="PANTHER" id="PTHR12271:SF40">
    <property type="entry name" value="POLY(A) RNA POLYMERASE GLD2"/>
    <property type="match status" value="1"/>
</dbReference>
<evidence type="ECO:0000256" key="2">
    <source>
        <dbReference type="ARBA" id="ARBA00001946"/>
    </source>
</evidence>
<dbReference type="PANTHER" id="PTHR12271">
    <property type="entry name" value="POLY A POLYMERASE CID PAP -RELATED"/>
    <property type="match status" value="1"/>
</dbReference>
<dbReference type="SUPFAM" id="SSF81631">
    <property type="entry name" value="PAP/OAS1 substrate-binding domain"/>
    <property type="match status" value="1"/>
</dbReference>
<dbReference type="Gene3D" id="1.10.1410.10">
    <property type="match status" value="1"/>
</dbReference>
<accession>A0A914ZPG8</accession>
<feature type="domain" description="PAP-associated" evidence="15">
    <location>
        <begin position="728"/>
        <end position="791"/>
    </location>
</feature>
<keyword evidence="9" id="KW-0547">Nucleotide-binding</keyword>
<keyword evidence="8" id="KW-0479">Metal-binding</keyword>
<comment type="cofactor">
    <cofactor evidence="1">
        <name>Mn(2+)</name>
        <dbReference type="ChEBI" id="CHEBI:29035"/>
    </cofactor>
</comment>
<comment type="similarity">
    <text evidence="13">Belongs to the DNA polymerase type-B-like family. GLD2 subfamily.</text>
</comment>
<reference evidence="18" key="1">
    <citation type="submission" date="2022-11" db="UniProtKB">
        <authorList>
            <consortium name="WormBaseParasite"/>
        </authorList>
    </citation>
    <scope>IDENTIFICATION</scope>
</reference>
<evidence type="ECO:0000256" key="12">
    <source>
        <dbReference type="ARBA" id="ARBA00023211"/>
    </source>
</evidence>
<dbReference type="GO" id="GO:0046872">
    <property type="term" value="F:metal ion binding"/>
    <property type="evidence" value="ECO:0007669"/>
    <property type="project" value="UniProtKB-KW"/>
</dbReference>
<dbReference type="AlphaFoldDB" id="A0A914ZPG8"/>
<dbReference type="Pfam" id="PF03828">
    <property type="entry name" value="PAP_assoc"/>
    <property type="match status" value="1"/>
</dbReference>
<feature type="compositionally biased region" description="Low complexity" evidence="14">
    <location>
        <begin position="463"/>
        <end position="473"/>
    </location>
</feature>
<evidence type="ECO:0000256" key="1">
    <source>
        <dbReference type="ARBA" id="ARBA00001936"/>
    </source>
</evidence>
<evidence type="ECO:0000259" key="16">
    <source>
        <dbReference type="Pfam" id="PF22600"/>
    </source>
</evidence>
<comment type="cofactor">
    <cofactor evidence="2">
        <name>Mg(2+)</name>
        <dbReference type="ChEBI" id="CHEBI:18420"/>
    </cofactor>
</comment>
<dbReference type="Pfam" id="PF22600">
    <property type="entry name" value="MTPAP-like_central"/>
    <property type="match status" value="1"/>
</dbReference>
<dbReference type="GO" id="GO:0005524">
    <property type="term" value="F:ATP binding"/>
    <property type="evidence" value="ECO:0007669"/>
    <property type="project" value="UniProtKB-KW"/>
</dbReference>
<keyword evidence="12" id="KW-0464">Manganese</keyword>
<keyword evidence="11" id="KW-0460">Magnesium</keyword>
<dbReference type="SUPFAM" id="SSF81301">
    <property type="entry name" value="Nucleotidyltransferase"/>
    <property type="match status" value="1"/>
</dbReference>
<feature type="region of interest" description="Disordered" evidence="14">
    <location>
        <begin position="462"/>
        <end position="484"/>
    </location>
</feature>
<keyword evidence="17" id="KW-1185">Reference proteome</keyword>
<evidence type="ECO:0000256" key="9">
    <source>
        <dbReference type="ARBA" id="ARBA00022741"/>
    </source>
</evidence>
<dbReference type="Proteomes" id="UP000887569">
    <property type="component" value="Unplaced"/>
</dbReference>
<dbReference type="Gene3D" id="3.30.460.10">
    <property type="entry name" value="Beta Polymerase, domain 2"/>
    <property type="match status" value="1"/>
</dbReference>
<protein>
    <recommendedName>
        <fullName evidence="4">polynucleotide adenylyltransferase</fullName>
        <ecNumber evidence="4">2.7.7.19</ecNumber>
    </recommendedName>
</protein>
<evidence type="ECO:0000259" key="15">
    <source>
        <dbReference type="Pfam" id="PF03828"/>
    </source>
</evidence>
<keyword evidence="6" id="KW-0507">mRNA processing</keyword>
<evidence type="ECO:0000256" key="4">
    <source>
        <dbReference type="ARBA" id="ARBA00012388"/>
    </source>
</evidence>
<feature type="region of interest" description="Disordered" evidence="14">
    <location>
        <begin position="957"/>
        <end position="1048"/>
    </location>
</feature>
<sequence length="1048" mass="116361">MISHPPYIIECKGMIGESKSGDDGSFCSSLYRLWRRFISARNVESEDYDGRDLRLTNQVNIIENDHDTDSADEFLVLASLASAQSHCWSSDQSCCWYEPRFVLKTCCLPRGTEKLSPWSAAIRRRRIERHSRSSTPFIRYDQKFLERALAEAALRSVSHGREEVFGSKETSLSARTPSPAPSCSALSSTYSSDELETSCASCNSHYSSLFSPSDVISQENESSSATTPFPLSEGCNVELSAVANFDMAQMLKPSSIFEEFCPTWEHGSDEILDNLGVEDVRLHEYVERAFKHSRIFEILSQASNRFCISPSSFGLGIPLCHLNRCWPPIVADSDARRCFPDIEVPPKFIKVPSFHPRKKKRHNAGAEKLCVARNVSDGQGIESLYWHSNEPLVHARSQSSGDYRDGVLSSSTDNASQGEAVLSAARMSSPTGVVAVDGAVDREESLEEQLVDVVELADPQPAPVNASAANAPRPLRPPPASSFSRSGRFEVSKMDVLSEEIWDFHNTITQSEALLNRKLHLRDMLYCCISPVFPMCGLYVVGSSLNGFGNNSSDMDLCLMISHKDIDQRTDAVVVLGMIKSALINVAWVREQQLIIAKVPILRIKFTEPFTEITVDLNANNSVAIRNTHLLCYYSSFDWRVRPLVSVVKEWAKRRDMNDANRSTFTSYSLVLMVIHYLQCGANPAVLPSLQELYPKRFNHRIDVRTLNVSVPLEPPATGEWQFSEANTLGELLLGFLEYYAFKFDYVHDAISVRLGTKIERSFVARQRSPYNNSIAQWNCICIEEPFTLSNTAHSVHSQMVFDAIREAFVEGFEELDTNRDLNAFLNAPPIKIGANITPHGSGSHLNVLSVTSTDHAGELASCGRMLRRCRNAGDALFVLDTGISESSGHSSALSSPRSTPSSIGEHSCVASSESTDGDLVRSFNDRIIASDQECDGNYAQRERRILATIPPETANASSVLLGERQQEKDVDEARKFGDEKSTKEAKSGNDSQGQMQQQQGRGRRRRNARKIQPSINDYTTARLVEANSGGSVRLGKKPFCSLEAHSS</sequence>
<evidence type="ECO:0000256" key="8">
    <source>
        <dbReference type="ARBA" id="ARBA00022723"/>
    </source>
</evidence>
<proteinExistence type="inferred from homology"/>